<feature type="transmembrane region" description="Helical" evidence="2">
    <location>
        <begin position="157"/>
        <end position="176"/>
    </location>
</feature>
<dbReference type="PANTHER" id="PTHR42736:SF1">
    <property type="entry name" value="PROTEIN-GLUTAMINE GAMMA-GLUTAMYLTRANSFERASE"/>
    <property type="match status" value="1"/>
</dbReference>
<dbReference type="Gene3D" id="3.10.620.30">
    <property type="match status" value="1"/>
</dbReference>
<name>A0ABY8Y1H1_9PSEU</name>
<keyword evidence="5" id="KW-1185">Reference proteome</keyword>
<feature type="domain" description="Transglutaminase-like" evidence="3">
    <location>
        <begin position="437"/>
        <end position="506"/>
    </location>
</feature>
<evidence type="ECO:0000256" key="2">
    <source>
        <dbReference type="SAM" id="Phobius"/>
    </source>
</evidence>
<dbReference type="Proteomes" id="UP001227101">
    <property type="component" value="Chromosome"/>
</dbReference>
<organism evidence="4 5">
    <name type="scientific">Amycolatopsis nalaikhensis</name>
    <dbReference type="NCBI Taxonomy" id="715472"/>
    <lineage>
        <taxon>Bacteria</taxon>
        <taxon>Bacillati</taxon>
        <taxon>Actinomycetota</taxon>
        <taxon>Actinomycetes</taxon>
        <taxon>Pseudonocardiales</taxon>
        <taxon>Pseudonocardiaceae</taxon>
        <taxon>Amycolatopsis</taxon>
    </lineage>
</organism>
<feature type="compositionally biased region" description="Pro residues" evidence="1">
    <location>
        <begin position="525"/>
        <end position="536"/>
    </location>
</feature>
<proteinExistence type="predicted"/>
<keyword evidence="2" id="KW-0472">Membrane</keyword>
<feature type="transmembrane region" description="Helical" evidence="2">
    <location>
        <begin position="132"/>
        <end position="151"/>
    </location>
</feature>
<feature type="transmembrane region" description="Helical" evidence="2">
    <location>
        <begin position="56"/>
        <end position="75"/>
    </location>
</feature>
<feature type="transmembrane region" description="Helical" evidence="2">
    <location>
        <begin position="558"/>
        <end position="579"/>
    </location>
</feature>
<evidence type="ECO:0000259" key="3">
    <source>
        <dbReference type="SMART" id="SM00460"/>
    </source>
</evidence>
<dbReference type="InterPro" id="IPR038765">
    <property type="entry name" value="Papain-like_cys_pep_sf"/>
</dbReference>
<gene>
    <name evidence="4" type="ORF">QP939_26185</name>
</gene>
<dbReference type="InterPro" id="IPR052901">
    <property type="entry name" value="Bact_TGase-like"/>
</dbReference>
<dbReference type="Pfam" id="PF11992">
    <property type="entry name" value="TgpA_N"/>
    <property type="match status" value="1"/>
</dbReference>
<dbReference type="RefSeq" id="WP_285459534.1">
    <property type="nucleotide sequence ID" value="NZ_CP127173.1"/>
</dbReference>
<feature type="transmembrane region" description="Helical" evidence="2">
    <location>
        <begin position="107"/>
        <end position="127"/>
    </location>
</feature>
<dbReference type="SMART" id="SM00460">
    <property type="entry name" value="TGc"/>
    <property type="match status" value="1"/>
</dbReference>
<dbReference type="EMBL" id="CP127173">
    <property type="protein sequence ID" value="WIV61849.1"/>
    <property type="molecule type" value="Genomic_DNA"/>
</dbReference>
<keyword evidence="2" id="KW-0812">Transmembrane</keyword>
<evidence type="ECO:0000313" key="5">
    <source>
        <dbReference type="Proteomes" id="UP001227101"/>
    </source>
</evidence>
<dbReference type="InterPro" id="IPR021878">
    <property type="entry name" value="TgpA_N"/>
</dbReference>
<evidence type="ECO:0000256" key="1">
    <source>
        <dbReference type="SAM" id="MobiDB-lite"/>
    </source>
</evidence>
<dbReference type="Pfam" id="PF01841">
    <property type="entry name" value="Transglut_core"/>
    <property type="match status" value="1"/>
</dbReference>
<dbReference type="PANTHER" id="PTHR42736">
    <property type="entry name" value="PROTEIN-GLUTAMINE GAMMA-GLUTAMYLTRANSFERASE"/>
    <property type="match status" value="1"/>
</dbReference>
<dbReference type="SUPFAM" id="SSF54001">
    <property type="entry name" value="Cysteine proteinases"/>
    <property type="match status" value="1"/>
</dbReference>
<accession>A0ABY8Y1H1</accession>
<feature type="region of interest" description="Disordered" evidence="1">
    <location>
        <begin position="524"/>
        <end position="548"/>
    </location>
</feature>
<sequence length="696" mass="72065">MTRAVVLLLTVLPGLLFAPVFGFWALCLPVLAAGVVCFGVAELCARRPVLLPWRPVLAVVLGLTAVVEIVVGGTASPGAALRVLTAGVTDSWRLTLQTTWPAPADPALVLFVPLLVLAASVLAVELLGRRPLLALLPSLPILVLSQAYGALTGVTALVVGAGYVALVVLLLVLTGPDRPATPSPLPRVGTLLLAAVPAVALGCAGVVAGSVANPAGTPAFSLQENQPAPLPPGRVANPLTEIAGRLLHPEVPVFRYSSGTPVDRWRLAVLDRFNGVTWSPGGEPRRLGAPLPAPAAPPSDLRTADVTVFGSLGPWLPSQPLVSGVDGVAPFVDAASGQLRLPGPADGAAYRLRWWEPGGQSGLLGRGVDPAAARDVGDVGAVPPEVTALARAAVRDLRPSFQTALLLEKYFSDHYRVVRAGERLPTGSGWPQLKRFLLETRAGTSEQFAAAYVAMAKLLGIPARLAVGFRSPAGAGRDVVVRNADVLAWPEVAVDGVGWVALDPTGAAAPSGGLGDTTARARAALPPPDQVAPPRLPATGPGGTSGPDAGFSVPGPVFAVPAAVLLVLWLAGVPVAGLVRGWRRRRRPGYESVAGAWAEARDRLRAHGVVLTAGMTVRDALSAVGPSAPPEVREGLSELADAFDAAMWAPSAAGGERDRAWSAVRKLRRGLAKARPGRRILAWFDPRALRPSRGWS</sequence>
<keyword evidence="2" id="KW-1133">Transmembrane helix</keyword>
<evidence type="ECO:0000313" key="4">
    <source>
        <dbReference type="EMBL" id="WIV61849.1"/>
    </source>
</evidence>
<feature type="transmembrane region" description="Helical" evidence="2">
    <location>
        <begin position="188"/>
        <end position="212"/>
    </location>
</feature>
<dbReference type="InterPro" id="IPR002931">
    <property type="entry name" value="Transglutaminase-like"/>
</dbReference>
<protein>
    <submittedName>
        <fullName evidence="4">TransglutaminaseTgpA domain-containing protein</fullName>
    </submittedName>
</protein>
<reference evidence="4 5" key="1">
    <citation type="submission" date="2023-06" db="EMBL/GenBank/DDBJ databases">
        <authorList>
            <person name="Oyuntsetseg B."/>
            <person name="Kim S.B."/>
        </authorList>
    </citation>
    <scope>NUCLEOTIDE SEQUENCE [LARGE SCALE GENOMIC DNA]</scope>
    <source>
        <strain evidence="4 5">2-2</strain>
    </source>
</reference>